<organism evidence="1 2">
    <name type="scientific">Melia azedarach</name>
    <name type="common">Chinaberry tree</name>
    <dbReference type="NCBI Taxonomy" id="155640"/>
    <lineage>
        <taxon>Eukaryota</taxon>
        <taxon>Viridiplantae</taxon>
        <taxon>Streptophyta</taxon>
        <taxon>Embryophyta</taxon>
        <taxon>Tracheophyta</taxon>
        <taxon>Spermatophyta</taxon>
        <taxon>Magnoliopsida</taxon>
        <taxon>eudicotyledons</taxon>
        <taxon>Gunneridae</taxon>
        <taxon>Pentapetalae</taxon>
        <taxon>rosids</taxon>
        <taxon>malvids</taxon>
        <taxon>Sapindales</taxon>
        <taxon>Meliaceae</taxon>
        <taxon>Melia</taxon>
    </lineage>
</organism>
<reference evidence="1 2" key="1">
    <citation type="journal article" date="2023" name="Science">
        <title>Complex scaffold remodeling in plant triterpene biosynthesis.</title>
        <authorList>
            <person name="De La Pena R."/>
            <person name="Hodgson H."/>
            <person name="Liu J.C."/>
            <person name="Stephenson M.J."/>
            <person name="Martin A.C."/>
            <person name="Owen C."/>
            <person name="Harkess A."/>
            <person name="Leebens-Mack J."/>
            <person name="Jimenez L.E."/>
            <person name="Osbourn A."/>
            <person name="Sattely E.S."/>
        </authorList>
    </citation>
    <scope>NUCLEOTIDE SEQUENCE [LARGE SCALE GENOMIC DNA]</scope>
    <source>
        <strain evidence="2">cv. JPN11</strain>
        <tissue evidence="1">Leaf</tissue>
    </source>
</reference>
<comment type="caution">
    <text evidence="1">The sequence shown here is derived from an EMBL/GenBank/DDBJ whole genome shotgun (WGS) entry which is preliminary data.</text>
</comment>
<accession>A0ACC1Y1K4</accession>
<protein>
    <submittedName>
        <fullName evidence="1">Uncharacterized protein</fullName>
    </submittedName>
</protein>
<proteinExistence type="predicted"/>
<name>A0ACC1Y1K4_MELAZ</name>
<keyword evidence="2" id="KW-1185">Reference proteome</keyword>
<evidence type="ECO:0000313" key="1">
    <source>
        <dbReference type="EMBL" id="KAJ4716819.1"/>
    </source>
</evidence>
<dbReference type="Proteomes" id="UP001164539">
    <property type="component" value="Chromosome 6"/>
</dbReference>
<sequence>MINQERGSMQCSNLRISGRVSRSSLLWKTWDGRQCGLRNLWKMRKRWQFRHLGQLRFGNDRQLRHFGQLRFGKSPEIQALGAAQVLKSEAIQVLGGGVMVAIRT</sequence>
<dbReference type="EMBL" id="CM051399">
    <property type="protein sequence ID" value="KAJ4716819.1"/>
    <property type="molecule type" value="Genomic_DNA"/>
</dbReference>
<gene>
    <name evidence="1" type="ORF">OWV82_011783</name>
</gene>
<evidence type="ECO:0000313" key="2">
    <source>
        <dbReference type="Proteomes" id="UP001164539"/>
    </source>
</evidence>